<protein>
    <recommendedName>
        <fullName evidence="2">3-keto-alpha-glucoside-1,2-lyase/3-keto-2-hydroxy-glucal hydratase domain-containing protein</fullName>
    </recommendedName>
</protein>
<name>Q01PI7_SOLUE</name>
<evidence type="ECO:0000313" key="3">
    <source>
        <dbReference type="EMBL" id="ABJ88433.1"/>
    </source>
</evidence>
<organism evidence="3">
    <name type="scientific">Solibacter usitatus (strain Ellin6076)</name>
    <dbReference type="NCBI Taxonomy" id="234267"/>
    <lineage>
        <taxon>Bacteria</taxon>
        <taxon>Pseudomonadati</taxon>
        <taxon>Acidobacteriota</taxon>
        <taxon>Terriglobia</taxon>
        <taxon>Bryobacterales</taxon>
        <taxon>Solibacteraceae</taxon>
        <taxon>Candidatus Solibacter</taxon>
    </lineage>
</organism>
<feature type="signal peptide" evidence="1">
    <location>
        <begin position="1"/>
        <end position="20"/>
    </location>
</feature>
<gene>
    <name evidence="3" type="ordered locus">Acid_7525</name>
</gene>
<proteinExistence type="predicted"/>
<reference evidence="3" key="1">
    <citation type="submission" date="2006-10" db="EMBL/GenBank/DDBJ databases">
        <title>Complete sequence of Solibacter usitatus Ellin6076.</title>
        <authorList>
            <consortium name="US DOE Joint Genome Institute"/>
            <person name="Copeland A."/>
            <person name="Lucas S."/>
            <person name="Lapidus A."/>
            <person name="Barry K."/>
            <person name="Detter J.C."/>
            <person name="Glavina del Rio T."/>
            <person name="Hammon N."/>
            <person name="Israni S."/>
            <person name="Dalin E."/>
            <person name="Tice H."/>
            <person name="Pitluck S."/>
            <person name="Thompson L.S."/>
            <person name="Brettin T."/>
            <person name="Bruce D."/>
            <person name="Han C."/>
            <person name="Tapia R."/>
            <person name="Gilna P."/>
            <person name="Schmutz J."/>
            <person name="Larimer F."/>
            <person name="Land M."/>
            <person name="Hauser L."/>
            <person name="Kyrpides N."/>
            <person name="Mikhailova N."/>
            <person name="Janssen P.H."/>
            <person name="Kuske C.R."/>
            <person name="Richardson P."/>
        </authorList>
    </citation>
    <scope>NUCLEOTIDE SEQUENCE</scope>
    <source>
        <strain evidence="3">Ellin6076</strain>
    </source>
</reference>
<evidence type="ECO:0000259" key="2">
    <source>
        <dbReference type="Pfam" id="PF06439"/>
    </source>
</evidence>
<dbReference type="GO" id="GO:0016787">
    <property type="term" value="F:hydrolase activity"/>
    <property type="evidence" value="ECO:0007669"/>
    <property type="project" value="InterPro"/>
</dbReference>
<dbReference type="KEGG" id="sus:Acid_7525"/>
<dbReference type="AlphaFoldDB" id="Q01PI7"/>
<dbReference type="InterPro" id="IPR010496">
    <property type="entry name" value="AL/BT2_dom"/>
</dbReference>
<dbReference type="Pfam" id="PF06439">
    <property type="entry name" value="3keto-disac_hyd"/>
    <property type="match status" value="1"/>
</dbReference>
<dbReference type="HOGENOM" id="CLU_862589_0_0_0"/>
<dbReference type="STRING" id="234267.Acid_7525"/>
<sequence length="309" mass="33920" precursor="true">MKRFSLVCLLAGISLVPAFAQKSSPFAGRWDLLVTPSAPNTKQYPDWMEVAPKDGAPAVRIQPRSGSAFYAKEFKEDGGKLNVQWANGTTTWELAVKDGKLTGTEKHNGKDFAALSGVRAPALNHEAPKAWTAPEPIFNGKDLTGWEPTDPAATNHWVVKGGELVNESKGANLKTTRKFDDFKLHIEYNCPDDGNSGIYLRGRYEVQVEYEKVDANDKFHSIGAVYSMLAPVVELPRKPGTWETFDITLVGRRLTVVRDGVKTIDNQEIAGTTGGALDSNEAEPGPFYIQGDHTGGMKYRNITIQVPKK</sequence>
<dbReference type="OrthoDB" id="128004at2"/>
<dbReference type="InParanoid" id="Q01PI7"/>
<evidence type="ECO:0000256" key="1">
    <source>
        <dbReference type="SAM" id="SignalP"/>
    </source>
</evidence>
<keyword evidence="1" id="KW-0732">Signal</keyword>
<feature type="domain" description="3-keto-alpha-glucoside-1,2-lyase/3-keto-2-hydroxy-glucal hydratase" evidence="2">
    <location>
        <begin position="135"/>
        <end position="304"/>
    </location>
</feature>
<dbReference type="eggNOG" id="COG2133">
    <property type="taxonomic scope" value="Bacteria"/>
</dbReference>
<accession>Q01PI7</accession>
<dbReference type="EMBL" id="CP000473">
    <property type="protein sequence ID" value="ABJ88433.1"/>
    <property type="molecule type" value="Genomic_DNA"/>
</dbReference>
<dbReference type="Gene3D" id="2.60.120.560">
    <property type="entry name" value="Exo-inulinase, domain 1"/>
    <property type="match status" value="1"/>
</dbReference>
<feature type="chain" id="PRO_5004162916" description="3-keto-alpha-glucoside-1,2-lyase/3-keto-2-hydroxy-glucal hydratase domain-containing protein" evidence="1">
    <location>
        <begin position="21"/>
        <end position="309"/>
    </location>
</feature>